<dbReference type="CDD" id="cd08422">
    <property type="entry name" value="PBP2_CrgA_like"/>
    <property type="match status" value="1"/>
</dbReference>
<evidence type="ECO:0000256" key="2">
    <source>
        <dbReference type="ARBA" id="ARBA00023015"/>
    </source>
</evidence>
<dbReference type="InterPro" id="IPR036390">
    <property type="entry name" value="WH_DNA-bd_sf"/>
</dbReference>
<sequence>MSRDLNDTLIFVKVVELGSFIAAAKALRLPKTTVSRKVQELEARLGAQLLHRTTRKLGLSEAGSVYYEHCQRIARELEEAESAVGQLQGGPRGWLRFSAPYSAGIAWIAPLLGAFHAQHPEVRLEMSLSNEQVDLIDGEIDLALRIGNLPDSNLVARRLAVFRTQVYASPAYIERYGEPLHPDDLQHHRTLAMQKSRRNGNYYWSLGDDGQRAEYRIDPILVASDPAALKGALLCGEGLMLASDVTVKAYAEQGMVQRVLAGWTGPDLDFNAVFPRGHVTSPKVRAFVDFLVERLCFDADYMQALCPNTRCPDQRQEVVAELDRVSRQPATAAATGGKRGDRDREFEKVA</sequence>
<dbReference type="PROSITE" id="PS50931">
    <property type="entry name" value="HTH_LYSR"/>
    <property type="match status" value="1"/>
</dbReference>
<accession>A0ABQ2EL67</accession>
<keyword evidence="4" id="KW-0804">Transcription</keyword>
<dbReference type="SUPFAM" id="SSF53850">
    <property type="entry name" value="Periplasmic binding protein-like II"/>
    <property type="match status" value="1"/>
</dbReference>
<dbReference type="InterPro" id="IPR036388">
    <property type="entry name" value="WH-like_DNA-bd_sf"/>
</dbReference>
<keyword evidence="2" id="KW-0805">Transcription regulation</keyword>
<evidence type="ECO:0000256" key="4">
    <source>
        <dbReference type="ARBA" id="ARBA00023163"/>
    </source>
</evidence>
<protein>
    <submittedName>
        <fullName evidence="7">Transcriptional regulator</fullName>
    </submittedName>
</protein>
<dbReference type="SUPFAM" id="SSF46785">
    <property type="entry name" value="Winged helix' DNA-binding domain"/>
    <property type="match status" value="1"/>
</dbReference>
<proteinExistence type="inferred from homology"/>
<dbReference type="RefSeq" id="WP_132986626.1">
    <property type="nucleotide sequence ID" value="NZ_BMME01000002.1"/>
</dbReference>
<gene>
    <name evidence="7" type="ORF">GCM10011394_26290</name>
</gene>
<keyword evidence="8" id="KW-1185">Reference proteome</keyword>
<dbReference type="PANTHER" id="PTHR30537:SF68">
    <property type="entry name" value="TRANSCRIPTIONAL REGULATOR-RELATED"/>
    <property type="match status" value="1"/>
</dbReference>
<evidence type="ECO:0000256" key="5">
    <source>
        <dbReference type="SAM" id="MobiDB-lite"/>
    </source>
</evidence>
<evidence type="ECO:0000313" key="7">
    <source>
        <dbReference type="EMBL" id="GGK15830.1"/>
    </source>
</evidence>
<evidence type="ECO:0000313" key="8">
    <source>
        <dbReference type="Proteomes" id="UP000599009"/>
    </source>
</evidence>
<dbReference type="Gene3D" id="1.10.10.10">
    <property type="entry name" value="Winged helix-like DNA-binding domain superfamily/Winged helix DNA-binding domain"/>
    <property type="match status" value="1"/>
</dbReference>
<evidence type="ECO:0000259" key="6">
    <source>
        <dbReference type="PROSITE" id="PS50931"/>
    </source>
</evidence>
<dbReference type="InterPro" id="IPR058163">
    <property type="entry name" value="LysR-type_TF_proteobact-type"/>
</dbReference>
<evidence type="ECO:0000256" key="1">
    <source>
        <dbReference type="ARBA" id="ARBA00009437"/>
    </source>
</evidence>
<comment type="caution">
    <text evidence="7">The sequence shown here is derived from an EMBL/GenBank/DDBJ whole genome shotgun (WGS) entry which is preliminary data.</text>
</comment>
<comment type="similarity">
    <text evidence="1">Belongs to the LysR transcriptional regulatory family.</text>
</comment>
<dbReference type="PANTHER" id="PTHR30537">
    <property type="entry name" value="HTH-TYPE TRANSCRIPTIONAL REGULATOR"/>
    <property type="match status" value="1"/>
</dbReference>
<reference evidence="8" key="1">
    <citation type="journal article" date="2019" name="Int. J. Syst. Evol. Microbiol.">
        <title>The Global Catalogue of Microorganisms (GCM) 10K type strain sequencing project: providing services to taxonomists for standard genome sequencing and annotation.</title>
        <authorList>
            <consortium name="The Broad Institute Genomics Platform"/>
            <consortium name="The Broad Institute Genome Sequencing Center for Infectious Disease"/>
            <person name="Wu L."/>
            <person name="Ma J."/>
        </authorList>
    </citation>
    <scope>NUCLEOTIDE SEQUENCE [LARGE SCALE GENOMIC DNA]</scope>
    <source>
        <strain evidence="8">CGMCC 1.8985</strain>
    </source>
</reference>
<name>A0ABQ2EL67_9GAMM</name>
<dbReference type="Pfam" id="PF00126">
    <property type="entry name" value="HTH_1"/>
    <property type="match status" value="1"/>
</dbReference>
<keyword evidence="3" id="KW-0238">DNA-binding</keyword>
<dbReference type="InterPro" id="IPR005119">
    <property type="entry name" value="LysR_subst-bd"/>
</dbReference>
<dbReference type="InterPro" id="IPR000847">
    <property type="entry name" value="LysR_HTH_N"/>
</dbReference>
<evidence type="ECO:0000256" key="3">
    <source>
        <dbReference type="ARBA" id="ARBA00023125"/>
    </source>
</evidence>
<feature type="region of interest" description="Disordered" evidence="5">
    <location>
        <begin position="322"/>
        <end position="350"/>
    </location>
</feature>
<organism evidence="7 8">
    <name type="scientific">Luteimonas terricola</name>
    <dbReference type="NCBI Taxonomy" id="645597"/>
    <lineage>
        <taxon>Bacteria</taxon>
        <taxon>Pseudomonadati</taxon>
        <taxon>Pseudomonadota</taxon>
        <taxon>Gammaproteobacteria</taxon>
        <taxon>Lysobacterales</taxon>
        <taxon>Lysobacteraceae</taxon>
        <taxon>Luteimonas</taxon>
    </lineage>
</organism>
<feature type="domain" description="HTH lysR-type" evidence="6">
    <location>
        <begin position="1"/>
        <end position="60"/>
    </location>
</feature>
<dbReference type="Gene3D" id="3.40.190.290">
    <property type="match status" value="1"/>
</dbReference>
<feature type="compositionally biased region" description="Basic and acidic residues" evidence="5">
    <location>
        <begin position="338"/>
        <end position="350"/>
    </location>
</feature>
<dbReference type="EMBL" id="BMME01000002">
    <property type="protein sequence ID" value="GGK15830.1"/>
    <property type="molecule type" value="Genomic_DNA"/>
</dbReference>
<dbReference type="Pfam" id="PF03466">
    <property type="entry name" value="LysR_substrate"/>
    <property type="match status" value="1"/>
</dbReference>
<dbReference type="Proteomes" id="UP000599009">
    <property type="component" value="Unassembled WGS sequence"/>
</dbReference>